<dbReference type="EMBL" id="VSRR010005773">
    <property type="protein sequence ID" value="MPC43309.1"/>
    <property type="molecule type" value="Genomic_DNA"/>
</dbReference>
<evidence type="ECO:0000313" key="1">
    <source>
        <dbReference type="EMBL" id="MPC43309.1"/>
    </source>
</evidence>
<accession>A0A5B7FDG4</accession>
<gene>
    <name evidence="1" type="ORF">E2C01_036953</name>
</gene>
<reference evidence="1 2" key="1">
    <citation type="submission" date="2019-05" db="EMBL/GenBank/DDBJ databases">
        <title>Another draft genome of Portunus trituberculatus and its Hox gene families provides insights of decapod evolution.</title>
        <authorList>
            <person name="Jeong J.-H."/>
            <person name="Song I."/>
            <person name="Kim S."/>
            <person name="Choi T."/>
            <person name="Kim D."/>
            <person name="Ryu S."/>
            <person name="Kim W."/>
        </authorList>
    </citation>
    <scope>NUCLEOTIDE SEQUENCE [LARGE SCALE GENOMIC DNA]</scope>
    <source>
        <tissue evidence="1">Muscle</tissue>
    </source>
</reference>
<dbReference type="AlphaFoldDB" id="A0A5B7FDG4"/>
<dbReference type="Proteomes" id="UP000324222">
    <property type="component" value="Unassembled WGS sequence"/>
</dbReference>
<organism evidence="1 2">
    <name type="scientific">Portunus trituberculatus</name>
    <name type="common">Swimming crab</name>
    <name type="synonym">Neptunus trituberculatus</name>
    <dbReference type="NCBI Taxonomy" id="210409"/>
    <lineage>
        <taxon>Eukaryota</taxon>
        <taxon>Metazoa</taxon>
        <taxon>Ecdysozoa</taxon>
        <taxon>Arthropoda</taxon>
        <taxon>Crustacea</taxon>
        <taxon>Multicrustacea</taxon>
        <taxon>Malacostraca</taxon>
        <taxon>Eumalacostraca</taxon>
        <taxon>Eucarida</taxon>
        <taxon>Decapoda</taxon>
        <taxon>Pleocyemata</taxon>
        <taxon>Brachyura</taxon>
        <taxon>Eubrachyura</taxon>
        <taxon>Portunoidea</taxon>
        <taxon>Portunidae</taxon>
        <taxon>Portuninae</taxon>
        <taxon>Portunus</taxon>
    </lineage>
</organism>
<evidence type="ECO:0000313" key="2">
    <source>
        <dbReference type="Proteomes" id="UP000324222"/>
    </source>
</evidence>
<keyword evidence="2" id="KW-1185">Reference proteome</keyword>
<proteinExistence type="predicted"/>
<comment type="caution">
    <text evidence="1">The sequence shown here is derived from an EMBL/GenBank/DDBJ whole genome shotgun (WGS) entry which is preliminary data.</text>
</comment>
<protein>
    <submittedName>
        <fullName evidence="1">Uncharacterized protein</fullName>
    </submittedName>
</protein>
<sequence>MNNKGCAGDTNHPSAYPCPPPPSHPYYPYHLLLLPLSKALLTPLPACVTPEMLSKAPLPFTVRGQVGPVSFRVWEASERTHRRLSGQEPVQKPRADCLLNLRLIPQNT</sequence>
<name>A0A5B7FDG4_PORTR</name>